<dbReference type="PANTHER" id="PTHR43190:SF3">
    <property type="entry name" value="N-ACETYL-D-GLUCOSAMINE KINASE"/>
    <property type="match status" value="1"/>
</dbReference>
<protein>
    <recommendedName>
        <fullName evidence="1">ATPase BadF/BadG/BcrA/BcrD type domain-containing protein</fullName>
    </recommendedName>
</protein>
<dbReference type="RefSeq" id="WP_236333635.1">
    <property type="nucleotide sequence ID" value="NZ_JAKIJS010000001.1"/>
</dbReference>
<sequence length="321" mass="34743">MYYLGIDGGGSKTCLAVVNESGNLIAYHVGGPSNPTSVHIETINEMLDGLFEKVKNQGVNFSEIKGICAGFAGMESSQLKGELETFLSSKFHQNTQVELCNDAITALYSGTNGQPGIVNIAGTGSITFGVTDERKVVRTGGWGYLLEHSGSGYGIGKAAIHKVFDSYDGLIGKTELTDRVLSRFCVGSPPELIPFIYGHPDSRMKIASVCEDVFQLMRKGDRLSTQIIETAASDISLSIRNLITRYFNKKNEIKVVLAGSVFKSSDVMLPIMRKHLPQEVDFILPPSPPIAGAIIQSYQMVNGPCPNTFTNNLHQSLATEV</sequence>
<dbReference type="SUPFAM" id="SSF53067">
    <property type="entry name" value="Actin-like ATPase domain"/>
    <property type="match status" value="2"/>
</dbReference>
<feature type="domain" description="ATPase BadF/BadG/BcrA/BcrD type" evidence="1">
    <location>
        <begin position="4"/>
        <end position="294"/>
    </location>
</feature>
<dbReference type="EMBL" id="JAKIJS010000001">
    <property type="protein sequence ID" value="MCF6137770.1"/>
    <property type="molecule type" value="Genomic_DNA"/>
</dbReference>
<dbReference type="Gene3D" id="3.30.420.40">
    <property type="match status" value="2"/>
</dbReference>
<dbReference type="InterPro" id="IPR052519">
    <property type="entry name" value="Euk-type_GlcNAc_Kinase"/>
</dbReference>
<dbReference type="InterPro" id="IPR002731">
    <property type="entry name" value="ATPase_BadF"/>
</dbReference>
<evidence type="ECO:0000259" key="1">
    <source>
        <dbReference type="Pfam" id="PF01869"/>
    </source>
</evidence>
<dbReference type="CDD" id="cd24007">
    <property type="entry name" value="ASKHA_NBD_eukNAGK-like"/>
    <property type="match status" value="1"/>
</dbReference>
<gene>
    <name evidence="2" type="ORF">L2716_08510</name>
</gene>
<comment type="caution">
    <text evidence="2">The sequence shown here is derived from an EMBL/GenBank/DDBJ whole genome shotgun (WGS) entry which is preliminary data.</text>
</comment>
<dbReference type="PANTHER" id="PTHR43190">
    <property type="entry name" value="N-ACETYL-D-GLUCOSAMINE KINASE"/>
    <property type="match status" value="1"/>
</dbReference>
<accession>A0ABS9H289</accession>
<evidence type="ECO:0000313" key="3">
    <source>
        <dbReference type="Proteomes" id="UP001649381"/>
    </source>
</evidence>
<dbReference type="InterPro" id="IPR043129">
    <property type="entry name" value="ATPase_NBD"/>
</dbReference>
<keyword evidence="3" id="KW-1185">Reference proteome</keyword>
<reference evidence="2 3" key="1">
    <citation type="submission" date="2022-01" db="EMBL/GenBank/DDBJ databases">
        <title>Alkalihalobacillus sp. EGI L200015, a novel bacterium isolated from a salt lake sediment.</title>
        <authorList>
            <person name="Gao L."/>
            <person name="Fang B.-Z."/>
            <person name="Li W.-J."/>
        </authorList>
    </citation>
    <scope>NUCLEOTIDE SEQUENCE [LARGE SCALE GENOMIC DNA]</scope>
    <source>
        <strain evidence="2 3">KCTC 12718</strain>
    </source>
</reference>
<proteinExistence type="predicted"/>
<organism evidence="2 3">
    <name type="scientific">Pseudalkalibacillus berkeleyi</name>
    <dbReference type="NCBI Taxonomy" id="1069813"/>
    <lineage>
        <taxon>Bacteria</taxon>
        <taxon>Bacillati</taxon>
        <taxon>Bacillota</taxon>
        <taxon>Bacilli</taxon>
        <taxon>Bacillales</taxon>
        <taxon>Fictibacillaceae</taxon>
        <taxon>Pseudalkalibacillus</taxon>
    </lineage>
</organism>
<evidence type="ECO:0000313" key="2">
    <source>
        <dbReference type="EMBL" id="MCF6137770.1"/>
    </source>
</evidence>
<name>A0ABS9H289_9BACL</name>
<dbReference type="Proteomes" id="UP001649381">
    <property type="component" value="Unassembled WGS sequence"/>
</dbReference>
<dbReference type="Pfam" id="PF01869">
    <property type="entry name" value="BcrAD_BadFG"/>
    <property type="match status" value="1"/>
</dbReference>